<feature type="transmembrane region" description="Helical" evidence="2">
    <location>
        <begin position="201"/>
        <end position="221"/>
    </location>
</feature>
<reference evidence="3" key="2">
    <citation type="journal article" date="2021" name="PeerJ">
        <title>Extensive microbial diversity within the chicken gut microbiome revealed by metagenomics and culture.</title>
        <authorList>
            <person name="Gilroy R."/>
            <person name="Ravi A."/>
            <person name="Getino M."/>
            <person name="Pursley I."/>
            <person name="Horton D.L."/>
            <person name="Alikhan N.F."/>
            <person name="Baker D."/>
            <person name="Gharbi K."/>
            <person name="Hall N."/>
            <person name="Watson M."/>
            <person name="Adriaenssens E.M."/>
            <person name="Foster-Nyarko E."/>
            <person name="Jarju S."/>
            <person name="Secka A."/>
            <person name="Antonio M."/>
            <person name="Oren A."/>
            <person name="Chaudhuri R.R."/>
            <person name="La Ragione R."/>
            <person name="Hildebrand F."/>
            <person name="Pallen M.J."/>
        </authorList>
    </citation>
    <scope>NUCLEOTIDE SEQUENCE</scope>
    <source>
        <strain evidence="3">CHK199-13235</strain>
    </source>
</reference>
<reference evidence="3" key="1">
    <citation type="submission" date="2020-10" db="EMBL/GenBank/DDBJ databases">
        <authorList>
            <person name="Gilroy R."/>
        </authorList>
    </citation>
    <scope>NUCLEOTIDE SEQUENCE</scope>
    <source>
        <strain evidence="3">CHK199-13235</strain>
    </source>
</reference>
<evidence type="ECO:0000313" key="3">
    <source>
        <dbReference type="EMBL" id="HIS76621.1"/>
    </source>
</evidence>
<sequence>MAKYCPVCRGFFLYDDSQTACPDCGRRLEFYRPQAETSPPAGEWPGERSAVFTQTVREGGSRQERSAPSSGGRQAACAAPSSPAFLVHEGGRYIFRGAVFHVDTVVREYGFLRKVLYSVFSGEPFQFGRTCYLTNIRLEEHTDAGFPERSETIIYYGDIESQLATGDDIQAECVRHRGRYMAVRVYSFDHNRSLRPESIRLSAWLVRILFLLVLLALFFFTAEVVCFFASGAFLVLLSQLMFPIILIGALWFWLRSRRWR</sequence>
<evidence type="ECO:0000313" key="4">
    <source>
        <dbReference type="Proteomes" id="UP000824002"/>
    </source>
</evidence>
<keyword evidence="2" id="KW-0472">Membrane</keyword>
<organism evidence="3 4">
    <name type="scientific">Candidatus Merdivicinus excrementipullorum</name>
    <dbReference type="NCBI Taxonomy" id="2840867"/>
    <lineage>
        <taxon>Bacteria</taxon>
        <taxon>Bacillati</taxon>
        <taxon>Bacillota</taxon>
        <taxon>Clostridia</taxon>
        <taxon>Eubacteriales</taxon>
        <taxon>Oscillospiraceae</taxon>
        <taxon>Oscillospiraceae incertae sedis</taxon>
        <taxon>Candidatus Merdivicinus</taxon>
    </lineage>
</organism>
<feature type="transmembrane region" description="Helical" evidence="2">
    <location>
        <begin position="227"/>
        <end position="254"/>
    </location>
</feature>
<name>A0A9D1FMK6_9FIRM</name>
<evidence type="ECO:0000256" key="1">
    <source>
        <dbReference type="SAM" id="MobiDB-lite"/>
    </source>
</evidence>
<keyword evidence="2" id="KW-0812">Transmembrane</keyword>
<accession>A0A9D1FMK6</accession>
<protein>
    <submittedName>
        <fullName evidence="3">Uncharacterized protein</fullName>
    </submittedName>
</protein>
<gene>
    <name evidence="3" type="ORF">IAB51_07400</name>
</gene>
<dbReference type="Proteomes" id="UP000824002">
    <property type="component" value="Unassembled WGS sequence"/>
</dbReference>
<proteinExistence type="predicted"/>
<keyword evidence="2" id="KW-1133">Transmembrane helix</keyword>
<dbReference type="AlphaFoldDB" id="A0A9D1FMK6"/>
<dbReference type="EMBL" id="DVJP01000049">
    <property type="protein sequence ID" value="HIS76621.1"/>
    <property type="molecule type" value="Genomic_DNA"/>
</dbReference>
<feature type="region of interest" description="Disordered" evidence="1">
    <location>
        <begin position="55"/>
        <end position="76"/>
    </location>
</feature>
<comment type="caution">
    <text evidence="3">The sequence shown here is derived from an EMBL/GenBank/DDBJ whole genome shotgun (WGS) entry which is preliminary data.</text>
</comment>
<evidence type="ECO:0000256" key="2">
    <source>
        <dbReference type="SAM" id="Phobius"/>
    </source>
</evidence>